<proteinExistence type="predicted"/>
<evidence type="ECO:0000313" key="1">
    <source>
        <dbReference type="EMBL" id="KAJ1185150.1"/>
    </source>
</evidence>
<dbReference type="Gene3D" id="3.30.70.1820">
    <property type="entry name" value="L1 transposable element, RRM domain"/>
    <property type="match status" value="1"/>
</dbReference>
<dbReference type="AlphaFoldDB" id="A0AAV7U8E8"/>
<organism evidence="1 2">
    <name type="scientific">Pleurodeles waltl</name>
    <name type="common">Iberian ribbed newt</name>
    <dbReference type="NCBI Taxonomy" id="8319"/>
    <lineage>
        <taxon>Eukaryota</taxon>
        <taxon>Metazoa</taxon>
        <taxon>Chordata</taxon>
        <taxon>Craniata</taxon>
        <taxon>Vertebrata</taxon>
        <taxon>Euteleostomi</taxon>
        <taxon>Amphibia</taxon>
        <taxon>Batrachia</taxon>
        <taxon>Caudata</taxon>
        <taxon>Salamandroidea</taxon>
        <taxon>Salamandridae</taxon>
        <taxon>Pleurodelinae</taxon>
        <taxon>Pleurodeles</taxon>
    </lineage>
</organism>
<keyword evidence="2" id="KW-1185">Reference proteome</keyword>
<gene>
    <name evidence="1" type="ORF">NDU88_001945</name>
</gene>
<sequence>MEHRDLVQSRVSEVEDEQVSASVSQKKLDKSLEVLHAKAEDFEAQSRCYNILIVGLAESTNTGKMEKFVEQLLESMGRETFSDRFVMECAHRSFVSRPIPGSPGISVITGVLNYRDRDAVIQEHVNCQGQEAVEVLHGLQLQRIGDSFENSWEQVKVLDGSYTVMDMFQYFRGRHTMQELLSEELREPRELPALTFLL</sequence>
<dbReference type="Proteomes" id="UP001066276">
    <property type="component" value="Chromosome 3_1"/>
</dbReference>
<name>A0AAV7U8E8_PLEWA</name>
<evidence type="ECO:0008006" key="3">
    <source>
        <dbReference type="Google" id="ProtNLM"/>
    </source>
</evidence>
<accession>A0AAV7U8E8</accession>
<reference evidence="1" key="1">
    <citation type="journal article" date="2022" name="bioRxiv">
        <title>Sequencing and chromosome-scale assembly of the giantPleurodeles waltlgenome.</title>
        <authorList>
            <person name="Brown T."/>
            <person name="Elewa A."/>
            <person name="Iarovenko S."/>
            <person name="Subramanian E."/>
            <person name="Araus A.J."/>
            <person name="Petzold A."/>
            <person name="Susuki M."/>
            <person name="Suzuki K.-i.T."/>
            <person name="Hayashi T."/>
            <person name="Toyoda A."/>
            <person name="Oliveira C."/>
            <person name="Osipova E."/>
            <person name="Leigh N.D."/>
            <person name="Simon A."/>
            <person name="Yun M.H."/>
        </authorList>
    </citation>
    <scope>NUCLEOTIDE SEQUENCE</scope>
    <source>
        <strain evidence="1">20211129_DDA</strain>
        <tissue evidence="1">Liver</tissue>
    </source>
</reference>
<dbReference type="EMBL" id="JANPWB010000005">
    <property type="protein sequence ID" value="KAJ1185150.1"/>
    <property type="molecule type" value="Genomic_DNA"/>
</dbReference>
<protein>
    <recommendedName>
        <fullName evidence="3">AIG1-type G domain-containing protein</fullName>
    </recommendedName>
</protein>
<evidence type="ECO:0000313" key="2">
    <source>
        <dbReference type="Proteomes" id="UP001066276"/>
    </source>
</evidence>
<comment type="caution">
    <text evidence="1">The sequence shown here is derived from an EMBL/GenBank/DDBJ whole genome shotgun (WGS) entry which is preliminary data.</text>
</comment>